<feature type="compositionally biased region" description="Gly residues" evidence="14">
    <location>
        <begin position="214"/>
        <end position="247"/>
    </location>
</feature>
<dbReference type="EMBL" id="MU859106">
    <property type="protein sequence ID" value="KAK3953381.1"/>
    <property type="molecule type" value="Genomic_DNA"/>
</dbReference>
<keyword evidence="6 15" id="KW-0812">Transmembrane</keyword>
<evidence type="ECO:0000256" key="2">
    <source>
        <dbReference type="ARBA" id="ARBA00006833"/>
    </source>
</evidence>
<evidence type="ECO:0000256" key="9">
    <source>
        <dbReference type="ARBA" id="ARBA00022837"/>
    </source>
</evidence>
<evidence type="ECO:0000256" key="1">
    <source>
        <dbReference type="ARBA" id="ARBA00004115"/>
    </source>
</evidence>
<keyword evidence="12 15" id="KW-0472">Membrane</keyword>
<feature type="region of interest" description="Disordered" evidence="14">
    <location>
        <begin position="298"/>
        <end position="361"/>
    </location>
</feature>
<evidence type="ECO:0000256" key="5">
    <source>
        <dbReference type="ARBA" id="ARBA00022568"/>
    </source>
</evidence>
<name>A0AAN6NYK5_9PEZI</name>
<dbReference type="GO" id="GO:0006816">
    <property type="term" value="P:calcium ion transport"/>
    <property type="evidence" value="ECO:0007669"/>
    <property type="project" value="UniProtKB-KW"/>
</dbReference>
<feature type="region of interest" description="Disordered" evidence="14">
    <location>
        <begin position="214"/>
        <end position="286"/>
    </location>
</feature>
<keyword evidence="10 15" id="KW-1133">Transmembrane helix</keyword>
<comment type="similarity">
    <text evidence="2">Belongs to the SARAF family.</text>
</comment>
<sequence>MRLLDPSSPSLGAAAALLLLSSSIPNNGPNGAEAAKSGKAKDAVLLSNIRSLTFTPYSLTTGRRLPPIPQLQCLPSPSSPLCKLAAPHISVMRCINSGSRYGKEDIQWSCTVPSLPTTLQLGSTDVICEGYDGPDDDYVLKGSCGVEYRLTLTEEGRRKYGDGYGDGDGDGGWGGGGDEESPGWAGYLFGILFVGVLGWIVYSACVQANANRRGGGVPGADGQRRGWGGGGGGGGGGGPGFGGGPGEGDWDEPPPPYPGYGNKPSGSQQPVPGQQQQQGWRPGFWSGIAGGAAAGYLAGQRGRGRDDNNRNRGYNYGSTWGSGTRNRSWGSSSSPSYSGDNGGSSGTTTHESTGFGSTSRR</sequence>
<evidence type="ECO:0000256" key="6">
    <source>
        <dbReference type="ARBA" id="ARBA00022692"/>
    </source>
</evidence>
<dbReference type="Proteomes" id="UP001303222">
    <property type="component" value="Unassembled WGS sequence"/>
</dbReference>
<keyword evidence="11" id="KW-0406">Ion transport</keyword>
<reference evidence="16" key="2">
    <citation type="submission" date="2023-06" db="EMBL/GenBank/DDBJ databases">
        <authorList>
            <consortium name="Lawrence Berkeley National Laboratory"/>
            <person name="Mondo S.J."/>
            <person name="Hensen N."/>
            <person name="Bonometti L."/>
            <person name="Westerberg I."/>
            <person name="Brannstrom I.O."/>
            <person name="Guillou S."/>
            <person name="Cros-Aarteil S."/>
            <person name="Calhoun S."/>
            <person name="Haridas S."/>
            <person name="Kuo A."/>
            <person name="Pangilinan J."/>
            <person name="Riley R."/>
            <person name="Labutti K."/>
            <person name="Andreopoulos B."/>
            <person name="Lipzen A."/>
            <person name="Chen C."/>
            <person name="Yanf M."/>
            <person name="Daum C."/>
            <person name="Ng V."/>
            <person name="Clum A."/>
            <person name="Steindorff A."/>
            <person name="Ohm R."/>
            <person name="Martin F."/>
            <person name="Silar P."/>
            <person name="Natvig D."/>
            <person name="Lalanne C."/>
            <person name="Gautier V."/>
            <person name="Ament-Velasquez S.L."/>
            <person name="Kruys A."/>
            <person name="Hutchinson M.I."/>
            <person name="Powell A.J."/>
            <person name="Barry K."/>
            <person name="Miller A.N."/>
            <person name="Grigoriev I.V."/>
            <person name="Debuchy R."/>
            <person name="Gladieux P."/>
            <person name="Thoren M.H."/>
            <person name="Johannesson H."/>
        </authorList>
    </citation>
    <scope>NUCLEOTIDE SEQUENCE</scope>
    <source>
        <strain evidence="16">CBS 626.80</strain>
    </source>
</reference>
<gene>
    <name evidence="16" type="ORF">QBC32DRAFT_323539</name>
</gene>
<reference evidence="16" key="1">
    <citation type="journal article" date="2023" name="Mol. Phylogenet. Evol.">
        <title>Genome-scale phylogeny and comparative genomics of the fungal order Sordariales.</title>
        <authorList>
            <person name="Hensen N."/>
            <person name="Bonometti L."/>
            <person name="Westerberg I."/>
            <person name="Brannstrom I.O."/>
            <person name="Guillou S."/>
            <person name="Cros-Aarteil S."/>
            <person name="Calhoun S."/>
            <person name="Haridas S."/>
            <person name="Kuo A."/>
            <person name="Mondo S."/>
            <person name="Pangilinan J."/>
            <person name="Riley R."/>
            <person name="LaButti K."/>
            <person name="Andreopoulos B."/>
            <person name="Lipzen A."/>
            <person name="Chen C."/>
            <person name="Yan M."/>
            <person name="Daum C."/>
            <person name="Ng V."/>
            <person name="Clum A."/>
            <person name="Steindorff A."/>
            <person name="Ohm R.A."/>
            <person name="Martin F."/>
            <person name="Silar P."/>
            <person name="Natvig D.O."/>
            <person name="Lalanne C."/>
            <person name="Gautier V."/>
            <person name="Ament-Velasquez S.L."/>
            <person name="Kruys A."/>
            <person name="Hutchinson M.I."/>
            <person name="Powell A.J."/>
            <person name="Barry K."/>
            <person name="Miller A.N."/>
            <person name="Grigoriev I.V."/>
            <person name="Debuchy R."/>
            <person name="Gladieux P."/>
            <person name="Hiltunen Thoren M."/>
            <person name="Johannesson H."/>
        </authorList>
    </citation>
    <scope>NUCLEOTIDE SEQUENCE</scope>
    <source>
        <strain evidence="16">CBS 626.80</strain>
    </source>
</reference>
<evidence type="ECO:0000256" key="11">
    <source>
        <dbReference type="ARBA" id="ARBA00023065"/>
    </source>
</evidence>
<evidence type="ECO:0000313" key="17">
    <source>
        <dbReference type="Proteomes" id="UP001303222"/>
    </source>
</evidence>
<evidence type="ECO:0000256" key="12">
    <source>
        <dbReference type="ARBA" id="ARBA00023136"/>
    </source>
</evidence>
<keyword evidence="5" id="KW-0109">Calcium transport</keyword>
<proteinExistence type="inferred from homology"/>
<organism evidence="16 17">
    <name type="scientific">Pseudoneurospora amorphoporcata</name>
    <dbReference type="NCBI Taxonomy" id="241081"/>
    <lineage>
        <taxon>Eukaryota</taxon>
        <taxon>Fungi</taxon>
        <taxon>Dikarya</taxon>
        <taxon>Ascomycota</taxon>
        <taxon>Pezizomycotina</taxon>
        <taxon>Sordariomycetes</taxon>
        <taxon>Sordariomycetidae</taxon>
        <taxon>Sordariales</taxon>
        <taxon>Sordariaceae</taxon>
        <taxon>Pseudoneurospora</taxon>
    </lineage>
</organism>
<feature type="compositionally biased region" description="Low complexity" evidence="14">
    <location>
        <begin position="311"/>
        <end position="339"/>
    </location>
</feature>
<protein>
    <recommendedName>
        <fullName evidence="3">Store-operated calcium entry-associated regulatory factor</fullName>
    </recommendedName>
    <alternativeName>
        <fullName evidence="13">Transmembrane protein 66</fullName>
    </alternativeName>
</protein>
<feature type="compositionally biased region" description="Low complexity" evidence="14">
    <location>
        <begin position="346"/>
        <end position="361"/>
    </location>
</feature>
<dbReference type="GO" id="GO:0005789">
    <property type="term" value="C:endoplasmic reticulum membrane"/>
    <property type="evidence" value="ECO:0007669"/>
    <property type="project" value="UniProtKB-SubCell"/>
</dbReference>
<keyword evidence="9" id="KW-0106">Calcium</keyword>
<evidence type="ECO:0000256" key="14">
    <source>
        <dbReference type="SAM" id="MobiDB-lite"/>
    </source>
</evidence>
<keyword evidence="4" id="KW-0813">Transport</keyword>
<evidence type="ECO:0000256" key="3">
    <source>
        <dbReference type="ARBA" id="ARBA00016584"/>
    </source>
</evidence>
<dbReference type="InterPro" id="IPR009567">
    <property type="entry name" value="SARAF"/>
</dbReference>
<dbReference type="PANTHER" id="PTHR15929:SF0">
    <property type="entry name" value="STORE-OPERATED CALCIUM ENTRY-ASSOCIATED REGULATORY FACTOR"/>
    <property type="match status" value="1"/>
</dbReference>
<dbReference type="PANTHER" id="PTHR15929">
    <property type="entry name" value="STORE-OPERATED CALCIUM ENTRY-ASSOCIATED REGULATORY FACTOR"/>
    <property type="match status" value="1"/>
</dbReference>
<evidence type="ECO:0000256" key="13">
    <source>
        <dbReference type="ARBA" id="ARBA00031116"/>
    </source>
</evidence>
<evidence type="ECO:0000256" key="7">
    <source>
        <dbReference type="ARBA" id="ARBA00022729"/>
    </source>
</evidence>
<evidence type="ECO:0000256" key="4">
    <source>
        <dbReference type="ARBA" id="ARBA00022448"/>
    </source>
</evidence>
<keyword evidence="17" id="KW-1185">Reference proteome</keyword>
<evidence type="ECO:0000313" key="16">
    <source>
        <dbReference type="EMBL" id="KAK3953381.1"/>
    </source>
</evidence>
<keyword evidence="7" id="KW-0732">Signal</keyword>
<dbReference type="AlphaFoldDB" id="A0AAN6NYK5"/>
<evidence type="ECO:0000256" key="15">
    <source>
        <dbReference type="SAM" id="Phobius"/>
    </source>
</evidence>
<evidence type="ECO:0000256" key="8">
    <source>
        <dbReference type="ARBA" id="ARBA00022824"/>
    </source>
</evidence>
<evidence type="ECO:0000256" key="10">
    <source>
        <dbReference type="ARBA" id="ARBA00022989"/>
    </source>
</evidence>
<comment type="caution">
    <text evidence="16">The sequence shown here is derived from an EMBL/GenBank/DDBJ whole genome shotgun (WGS) entry which is preliminary data.</text>
</comment>
<comment type="subcellular location">
    <subcellularLocation>
        <location evidence="1">Endoplasmic reticulum membrane</location>
        <topology evidence="1">Single-pass type I membrane protein</topology>
    </subcellularLocation>
</comment>
<dbReference type="GO" id="GO:2001256">
    <property type="term" value="P:regulation of store-operated calcium entry"/>
    <property type="evidence" value="ECO:0007669"/>
    <property type="project" value="InterPro"/>
</dbReference>
<feature type="compositionally biased region" description="Low complexity" evidence="14">
    <location>
        <begin position="259"/>
        <end position="279"/>
    </location>
</feature>
<feature type="transmembrane region" description="Helical" evidence="15">
    <location>
        <begin position="184"/>
        <end position="205"/>
    </location>
</feature>
<accession>A0AAN6NYK5</accession>
<keyword evidence="8" id="KW-0256">Endoplasmic reticulum</keyword>
<dbReference type="Pfam" id="PF06682">
    <property type="entry name" value="SARAF"/>
    <property type="match status" value="1"/>
</dbReference>